<proteinExistence type="predicted"/>
<dbReference type="InterPro" id="IPR002481">
    <property type="entry name" value="FUR"/>
</dbReference>
<evidence type="ECO:0000313" key="2">
    <source>
        <dbReference type="Proteomes" id="UP000318102"/>
    </source>
</evidence>
<dbReference type="EMBL" id="VNJK01000001">
    <property type="protein sequence ID" value="TVX92609.1"/>
    <property type="molecule type" value="Genomic_DNA"/>
</dbReference>
<organism evidence="1 2">
    <name type="scientific">Paenibacillus agilis</name>
    <dbReference type="NCBI Taxonomy" id="3020863"/>
    <lineage>
        <taxon>Bacteria</taxon>
        <taxon>Bacillati</taxon>
        <taxon>Bacillota</taxon>
        <taxon>Bacilli</taxon>
        <taxon>Bacillales</taxon>
        <taxon>Paenibacillaceae</taxon>
        <taxon>Paenibacillus</taxon>
    </lineage>
</organism>
<evidence type="ECO:0000313" key="1">
    <source>
        <dbReference type="EMBL" id="TVX92609.1"/>
    </source>
</evidence>
<protein>
    <submittedName>
        <fullName evidence="1">Fe2+/Zn2+ uptake regulation protein</fullName>
    </submittedName>
</protein>
<dbReference type="Proteomes" id="UP000318102">
    <property type="component" value="Unassembled WGS sequence"/>
</dbReference>
<dbReference type="AlphaFoldDB" id="A0A559IYA8"/>
<dbReference type="SUPFAM" id="SSF46785">
    <property type="entry name" value="Winged helix' DNA-binding domain"/>
    <property type="match status" value="1"/>
</dbReference>
<dbReference type="Gene3D" id="1.10.10.10">
    <property type="entry name" value="Winged helix-like DNA-binding domain superfamily/Winged helix DNA-binding domain"/>
    <property type="match status" value="1"/>
</dbReference>
<name>A0A559IYA8_9BACL</name>
<accession>A0A559IYA8</accession>
<dbReference type="InterPro" id="IPR036390">
    <property type="entry name" value="WH_DNA-bd_sf"/>
</dbReference>
<keyword evidence="2" id="KW-1185">Reference proteome</keyword>
<reference evidence="1 2" key="1">
    <citation type="submission" date="2019-07" db="EMBL/GenBank/DDBJ databases">
        <authorList>
            <person name="Kim J."/>
        </authorList>
    </citation>
    <scope>NUCLEOTIDE SEQUENCE [LARGE SCALE GENOMIC DNA]</scope>
    <source>
        <strain evidence="1 2">N4</strain>
    </source>
</reference>
<gene>
    <name evidence="1" type="ORF">FPZ44_05830</name>
</gene>
<dbReference type="GO" id="GO:0003700">
    <property type="term" value="F:DNA-binding transcription factor activity"/>
    <property type="evidence" value="ECO:0007669"/>
    <property type="project" value="InterPro"/>
</dbReference>
<dbReference type="InterPro" id="IPR036388">
    <property type="entry name" value="WH-like_DNA-bd_sf"/>
</dbReference>
<dbReference type="Pfam" id="PF01475">
    <property type="entry name" value="FUR"/>
    <property type="match status" value="1"/>
</dbReference>
<comment type="caution">
    <text evidence="1">The sequence shown here is derived from an EMBL/GenBank/DDBJ whole genome shotgun (WGS) entry which is preliminary data.</text>
</comment>
<sequence length="81" mass="9041">MIGGIPLTKRQSIVLSMLKRTWSPTTAIDIYTALHKENRHVSLSTIYLSLKLFVKEGWVEEIDGEGSSKYYVVNGESLIGA</sequence>
<dbReference type="OrthoDB" id="2619364at2"/>